<accession>A0A6C0J0T3</accession>
<dbReference type="AlphaFoldDB" id="A0A6C0J0T3"/>
<reference evidence="1" key="1">
    <citation type="journal article" date="2020" name="Nature">
        <title>Giant virus diversity and host interactions through global metagenomics.</title>
        <authorList>
            <person name="Schulz F."/>
            <person name="Roux S."/>
            <person name="Paez-Espino D."/>
            <person name="Jungbluth S."/>
            <person name="Walsh D.A."/>
            <person name="Denef V.J."/>
            <person name="McMahon K.D."/>
            <person name="Konstantinidis K.T."/>
            <person name="Eloe-Fadrosh E.A."/>
            <person name="Kyrpides N.C."/>
            <person name="Woyke T."/>
        </authorList>
    </citation>
    <scope>NUCLEOTIDE SEQUENCE</scope>
    <source>
        <strain evidence="1">GVMAG-M-3300025138-11</strain>
    </source>
</reference>
<dbReference type="EMBL" id="MN740274">
    <property type="protein sequence ID" value="QHT97253.1"/>
    <property type="molecule type" value="Genomic_DNA"/>
</dbReference>
<sequence>MVNFLVFDYNFITYYYLNMLSIYYTNKQFLEIHRLFNSVNTNIFLSEQEKKKVFSTYYQNIRLKYIVDKITAIKKIRKQKCINKRFLNYDFTYKTDLKTTKIFADNVNFYKFTNNEIIKIIYNSLCHQEESISEPKYPKNPYNGIQFNFQQLSKFYTNFIIYKEKLPIELIMFKSCNFDIENLIIIHKNYFNKLAIKNWLKDMNEKDWLHVFKVFYKTLSLRQYVCYKCILDLPNYKSIFLNFVAEYYELINCFKSINIDFIERLDNIIQNLNIEPESKHITKHRIILKTKKYPVFKDTKININFCNKTNTNLVLIK</sequence>
<protein>
    <submittedName>
        <fullName evidence="1">Uncharacterized protein</fullName>
    </submittedName>
</protein>
<organism evidence="1">
    <name type="scientific">viral metagenome</name>
    <dbReference type="NCBI Taxonomy" id="1070528"/>
    <lineage>
        <taxon>unclassified sequences</taxon>
        <taxon>metagenomes</taxon>
        <taxon>organismal metagenomes</taxon>
    </lineage>
</organism>
<evidence type="ECO:0000313" key="1">
    <source>
        <dbReference type="EMBL" id="QHT97253.1"/>
    </source>
</evidence>
<proteinExistence type="predicted"/>
<name>A0A6C0J0T3_9ZZZZ</name>